<keyword evidence="2" id="KW-1185">Reference proteome</keyword>
<name>A0A7J6VQ81_THATH</name>
<accession>A0A7J6VQ81</accession>
<protein>
    <submittedName>
        <fullName evidence="1">Uncharacterized protein</fullName>
    </submittedName>
</protein>
<organism evidence="1 2">
    <name type="scientific">Thalictrum thalictroides</name>
    <name type="common">Rue-anemone</name>
    <name type="synonym">Anemone thalictroides</name>
    <dbReference type="NCBI Taxonomy" id="46969"/>
    <lineage>
        <taxon>Eukaryota</taxon>
        <taxon>Viridiplantae</taxon>
        <taxon>Streptophyta</taxon>
        <taxon>Embryophyta</taxon>
        <taxon>Tracheophyta</taxon>
        <taxon>Spermatophyta</taxon>
        <taxon>Magnoliopsida</taxon>
        <taxon>Ranunculales</taxon>
        <taxon>Ranunculaceae</taxon>
        <taxon>Thalictroideae</taxon>
        <taxon>Thalictrum</taxon>
    </lineage>
</organism>
<evidence type="ECO:0000313" key="1">
    <source>
        <dbReference type="EMBL" id="KAF5187249.1"/>
    </source>
</evidence>
<dbReference type="Proteomes" id="UP000554482">
    <property type="component" value="Unassembled WGS sequence"/>
</dbReference>
<sequence length="197" mass="22573">MVVARQQKVQGLFEMRDGTFPDRYLGVPLVQGRLKKSHFTCLLDKIRKKVNAWPGDSQFAVFMRAKFCNADGELISYYKKSSQWAGLRHSVLTMMRENSWAIGKLQFAGSFMKDIWHVGVIAVMVEFWKGRNDIAFNDGKLDVHRMQGKVRKWIRISGFLSTGAVMNVGRWRTVLARLHIPINLPRAPNIGPCNHLL</sequence>
<evidence type="ECO:0000313" key="2">
    <source>
        <dbReference type="Proteomes" id="UP000554482"/>
    </source>
</evidence>
<comment type="caution">
    <text evidence="1">The sequence shown here is derived from an EMBL/GenBank/DDBJ whole genome shotgun (WGS) entry which is preliminary data.</text>
</comment>
<reference evidence="1 2" key="1">
    <citation type="submission" date="2020-06" db="EMBL/GenBank/DDBJ databases">
        <title>Transcriptomic and genomic resources for Thalictrum thalictroides and T. hernandezii: Facilitating candidate gene discovery in an emerging model plant lineage.</title>
        <authorList>
            <person name="Arias T."/>
            <person name="Riano-Pachon D.M."/>
            <person name="Di Stilio V.S."/>
        </authorList>
    </citation>
    <scope>NUCLEOTIDE SEQUENCE [LARGE SCALE GENOMIC DNA]</scope>
    <source>
        <strain evidence="2">cv. WT478/WT964</strain>
        <tissue evidence="1">Leaves</tissue>
    </source>
</reference>
<dbReference type="AlphaFoldDB" id="A0A7J6VQ81"/>
<dbReference type="OrthoDB" id="1751077at2759"/>
<proteinExistence type="predicted"/>
<gene>
    <name evidence="1" type="ORF">FRX31_023165</name>
</gene>
<dbReference type="EMBL" id="JABWDY010028250">
    <property type="protein sequence ID" value="KAF5187249.1"/>
    <property type="molecule type" value="Genomic_DNA"/>
</dbReference>